<evidence type="ECO:0000313" key="13">
    <source>
        <dbReference type="Ensembl" id="ENSSBOP00000027514.1"/>
    </source>
</evidence>
<dbReference type="InterPro" id="IPR008948">
    <property type="entry name" value="L-Aspartase-like"/>
</dbReference>
<evidence type="ECO:0000256" key="11">
    <source>
        <dbReference type="ARBA" id="ARBA00030717"/>
    </source>
</evidence>
<gene>
    <name evidence="13" type="primary">ADSL</name>
</gene>
<evidence type="ECO:0000256" key="10">
    <source>
        <dbReference type="ARBA" id="ARBA00023239"/>
    </source>
</evidence>
<dbReference type="GO" id="GO:0004018">
    <property type="term" value="F:N6-(1,2-dicarboxyethyl)AMP AMP-lyase (fumarate-forming) activity"/>
    <property type="evidence" value="ECO:0007669"/>
    <property type="project" value="TreeGrafter"/>
</dbReference>
<comment type="function">
    <text evidence="2">Catalyzes two non-sequential steps in de novo AMP synthesis: converts (S)-2-(5-amino-1-(5-phospho-D-ribosyl)imidazole-4-carboxamido)succinate (SAICAR) to fumarate plus 5-amino-1-(5-phospho-D-ribosyl)imidazole-4-carboxamide, and thereby also contributes to de novo IMP synthesis, and converts succinyladenosine monophosphate (SAMP) to AMP and fumarate.</text>
</comment>
<evidence type="ECO:0000256" key="2">
    <source>
        <dbReference type="ARBA" id="ARBA00002971"/>
    </source>
</evidence>
<sequence length="164" mass="18299">MAAGGDHGSPDTYRSPLASRYASPEMCLVFSDRYKFRTWRQLWLWLAEAEQTLGLPITDEQIEEMKSNLDNIDFKMAAEEEKQLRHDVMAHVHTFGHCCPKAAGIIHLGATSCYVGDNTDLIILRNALDLLLPKACTADHSWETLLSLDSGSLHGSPELEACPR</sequence>
<organism evidence="13 14">
    <name type="scientific">Saimiri boliviensis boliviensis</name>
    <name type="common">Bolivian squirrel monkey</name>
    <dbReference type="NCBI Taxonomy" id="39432"/>
    <lineage>
        <taxon>Eukaryota</taxon>
        <taxon>Metazoa</taxon>
        <taxon>Chordata</taxon>
        <taxon>Craniata</taxon>
        <taxon>Vertebrata</taxon>
        <taxon>Euteleostomi</taxon>
        <taxon>Mammalia</taxon>
        <taxon>Eutheria</taxon>
        <taxon>Euarchontoglires</taxon>
        <taxon>Primates</taxon>
        <taxon>Haplorrhini</taxon>
        <taxon>Platyrrhini</taxon>
        <taxon>Cebidae</taxon>
        <taxon>Saimiriinae</taxon>
        <taxon>Saimiri</taxon>
    </lineage>
</organism>
<comment type="catalytic activity">
    <reaction evidence="1">
        <text>(2S)-2-[5-amino-1-(5-phospho-beta-D-ribosyl)imidazole-4-carboxamido]succinate = 5-amino-1-(5-phospho-beta-D-ribosyl)imidazole-4-carboxamide + fumarate</text>
        <dbReference type="Rhea" id="RHEA:23920"/>
        <dbReference type="ChEBI" id="CHEBI:29806"/>
        <dbReference type="ChEBI" id="CHEBI:58443"/>
        <dbReference type="ChEBI" id="CHEBI:58475"/>
        <dbReference type="EC" id="4.3.2.2"/>
    </reaction>
</comment>
<keyword evidence="14" id="KW-1185">Reference proteome</keyword>
<comment type="pathway">
    <text evidence="4">Purine metabolism; AMP biosynthesis via de novo pathway; AMP from IMP: step 2/2.</text>
</comment>
<evidence type="ECO:0000256" key="4">
    <source>
        <dbReference type="ARBA" id="ARBA00004734"/>
    </source>
</evidence>
<protein>
    <recommendedName>
        <fullName evidence="8">Adenylosuccinate lyase</fullName>
        <ecNumber evidence="7">4.3.2.2</ecNumber>
    </recommendedName>
    <alternativeName>
        <fullName evidence="11">Adenylosuccinase</fullName>
    </alternativeName>
</protein>
<dbReference type="GO" id="GO:0005829">
    <property type="term" value="C:cytosol"/>
    <property type="evidence" value="ECO:0007669"/>
    <property type="project" value="TreeGrafter"/>
</dbReference>
<evidence type="ECO:0000256" key="6">
    <source>
        <dbReference type="ARBA" id="ARBA00011668"/>
    </source>
</evidence>
<evidence type="ECO:0000256" key="5">
    <source>
        <dbReference type="ARBA" id="ARBA00008273"/>
    </source>
</evidence>
<reference evidence="13" key="2">
    <citation type="submission" date="2025-09" db="UniProtKB">
        <authorList>
            <consortium name="Ensembl"/>
        </authorList>
    </citation>
    <scope>IDENTIFICATION</scope>
</reference>
<dbReference type="PANTHER" id="PTHR43172">
    <property type="entry name" value="ADENYLOSUCCINATE LYASE"/>
    <property type="match status" value="1"/>
</dbReference>
<evidence type="ECO:0000256" key="12">
    <source>
        <dbReference type="ARBA" id="ARBA00047513"/>
    </source>
</evidence>
<dbReference type="EC" id="4.3.2.2" evidence="7"/>
<evidence type="ECO:0000256" key="8">
    <source>
        <dbReference type="ARBA" id="ARBA00017058"/>
    </source>
</evidence>
<dbReference type="GeneTree" id="ENSGT00950000183122"/>
<keyword evidence="9" id="KW-0658">Purine biosynthesis</keyword>
<evidence type="ECO:0000256" key="1">
    <source>
        <dbReference type="ARBA" id="ARBA00000598"/>
    </source>
</evidence>
<evidence type="ECO:0000256" key="3">
    <source>
        <dbReference type="ARBA" id="ARBA00004706"/>
    </source>
</evidence>
<evidence type="ECO:0000313" key="14">
    <source>
        <dbReference type="Proteomes" id="UP000233220"/>
    </source>
</evidence>
<dbReference type="GO" id="GO:0070626">
    <property type="term" value="F:(S)-2-(5-amino-1-(5-phospho-D-ribosyl)imidazole-4-carboxamido) succinate lyase (fumarate-forming) activity"/>
    <property type="evidence" value="ECO:0007669"/>
    <property type="project" value="TreeGrafter"/>
</dbReference>
<dbReference type="PANTHER" id="PTHR43172:SF1">
    <property type="entry name" value="ADENYLOSUCCINATE LYASE"/>
    <property type="match status" value="1"/>
</dbReference>
<comment type="similarity">
    <text evidence="5">Belongs to the lyase 1 family. Adenylosuccinate lyase subfamily.</text>
</comment>
<comment type="pathway">
    <text evidence="3">Purine metabolism; IMP biosynthesis via de novo pathway; 5-amino-1-(5-phospho-D-ribosyl)imidazole-4-carboxamide from 5-amino-1-(5-phospho-D-ribosyl)imidazole-4-carboxylate: step 2/2.</text>
</comment>
<dbReference type="GO" id="GO:0044208">
    <property type="term" value="P:'de novo' AMP biosynthetic process"/>
    <property type="evidence" value="ECO:0007669"/>
    <property type="project" value="TreeGrafter"/>
</dbReference>
<reference evidence="13" key="1">
    <citation type="submission" date="2025-08" db="UniProtKB">
        <authorList>
            <consortium name="Ensembl"/>
        </authorList>
    </citation>
    <scope>IDENTIFICATION</scope>
</reference>
<accession>A0A2K6U6I4</accession>
<dbReference type="Gene3D" id="1.10.275.60">
    <property type="match status" value="1"/>
</dbReference>
<dbReference type="Proteomes" id="UP000233220">
    <property type="component" value="Unplaced"/>
</dbReference>
<comment type="subunit">
    <text evidence="6">Homotetramer. Residues from neighboring subunits contribute catalytic and substrate-binding residues to each active site.</text>
</comment>
<dbReference type="AlphaFoldDB" id="A0A2K6U6I4"/>
<dbReference type="FunFam" id="1.10.275.60:FF:000001">
    <property type="entry name" value="Adenylosuccinate lyase"/>
    <property type="match status" value="1"/>
</dbReference>
<evidence type="ECO:0000256" key="7">
    <source>
        <dbReference type="ARBA" id="ARBA00012339"/>
    </source>
</evidence>
<name>A0A2K6U6I4_SAIBB</name>
<evidence type="ECO:0000256" key="9">
    <source>
        <dbReference type="ARBA" id="ARBA00022755"/>
    </source>
</evidence>
<proteinExistence type="inferred from homology"/>
<keyword evidence="10" id="KW-0456">Lyase</keyword>
<dbReference type="SUPFAM" id="SSF48557">
    <property type="entry name" value="L-aspartase-like"/>
    <property type="match status" value="1"/>
</dbReference>
<dbReference type="Ensembl" id="ENSSBOT00000044391.1">
    <property type="protein sequence ID" value="ENSSBOP00000027514.1"/>
    <property type="gene ID" value="ENSSBOG00000030059.1"/>
</dbReference>
<comment type="catalytic activity">
    <reaction evidence="12">
        <text>N(6)-(1,2-dicarboxyethyl)-AMP = fumarate + AMP</text>
        <dbReference type="Rhea" id="RHEA:16853"/>
        <dbReference type="ChEBI" id="CHEBI:29806"/>
        <dbReference type="ChEBI" id="CHEBI:57567"/>
        <dbReference type="ChEBI" id="CHEBI:456215"/>
        <dbReference type="EC" id="4.3.2.2"/>
    </reaction>
</comment>